<proteinExistence type="predicted"/>
<keyword evidence="6" id="KW-1185">Reference proteome</keyword>
<dbReference type="Pfam" id="PF02661">
    <property type="entry name" value="Fic"/>
    <property type="match status" value="1"/>
</dbReference>
<evidence type="ECO:0000313" key="5">
    <source>
        <dbReference type="EMBL" id="VEU55932.1"/>
    </source>
</evidence>
<dbReference type="PANTHER" id="PTHR13504:SF38">
    <property type="entry name" value="FIDO DOMAIN-CONTAINING PROTEIN"/>
    <property type="match status" value="1"/>
</dbReference>
<dbReference type="AlphaFoldDB" id="A0A448ZXF4"/>
<dbReference type="GO" id="GO:0005524">
    <property type="term" value="F:ATP binding"/>
    <property type="evidence" value="ECO:0007669"/>
    <property type="project" value="UniProtKB-KW"/>
</dbReference>
<name>A0A448ZXF4_METOS</name>
<dbReference type="PROSITE" id="PS51459">
    <property type="entry name" value="FIDO"/>
    <property type="match status" value="1"/>
</dbReference>
<reference evidence="5 6" key="1">
    <citation type="submission" date="2019-01" db="EMBL/GenBank/DDBJ databases">
        <authorList>
            <consortium name="Pathogen Informatics"/>
        </authorList>
    </citation>
    <scope>NUCLEOTIDE SEQUENCE [LARGE SCALE GENOMIC DNA]</scope>
    <source>
        <strain evidence="5 6">NCTC10112</strain>
    </source>
</reference>
<organism evidence="5 6">
    <name type="scientific">Metamycoplasma orale</name>
    <name type="common">Mycoplasma orale</name>
    <dbReference type="NCBI Taxonomy" id="2121"/>
    <lineage>
        <taxon>Bacteria</taxon>
        <taxon>Bacillati</taxon>
        <taxon>Mycoplasmatota</taxon>
        <taxon>Mycoplasmoidales</taxon>
        <taxon>Metamycoplasmataceae</taxon>
        <taxon>Metamycoplasma</taxon>
    </lineage>
</organism>
<dbReference type="OrthoDB" id="9813719at2"/>
<evidence type="ECO:0000256" key="3">
    <source>
        <dbReference type="PIRSR" id="PIRSR640198-3"/>
    </source>
</evidence>
<accession>A0A448ZXF4</accession>
<dbReference type="Gene3D" id="1.10.3290.10">
    <property type="entry name" value="Fido-like domain"/>
    <property type="match status" value="1"/>
</dbReference>
<keyword evidence="2" id="KW-0067">ATP-binding</keyword>
<dbReference type="InterPro" id="IPR003812">
    <property type="entry name" value="Fido"/>
</dbReference>
<dbReference type="InterPro" id="IPR036597">
    <property type="entry name" value="Fido-like_dom_sf"/>
</dbReference>
<protein>
    <submittedName>
        <fullName evidence="5">Fic family protein</fullName>
    </submittedName>
</protein>
<feature type="domain" description="Fido" evidence="4">
    <location>
        <begin position="106"/>
        <end position="267"/>
    </location>
</feature>
<feature type="binding site" evidence="2">
    <location>
        <begin position="198"/>
        <end position="205"/>
    </location>
    <ligand>
        <name>ATP</name>
        <dbReference type="ChEBI" id="CHEBI:30616"/>
    </ligand>
</feature>
<keyword evidence="2" id="KW-0547">Nucleotide-binding</keyword>
<evidence type="ECO:0000256" key="1">
    <source>
        <dbReference type="PIRSR" id="PIRSR640198-1"/>
    </source>
</evidence>
<gene>
    <name evidence="5" type="ORF">NCTC10112_00519</name>
</gene>
<dbReference type="InterPro" id="IPR040198">
    <property type="entry name" value="Fido_containing"/>
</dbReference>
<dbReference type="SUPFAM" id="SSF140931">
    <property type="entry name" value="Fic-like"/>
    <property type="match status" value="1"/>
</dbReference>
<feature type="active site" evidence="1">
    <location>
        <position position="194"/>
    </location>
</feature>
<dbReference type="Proteomes" id="UP000290482">
    <property type="component" value="Chromosome"/>
</dbReference>
<evidence type="ECO:0000313" key="6">
    <source>
        <dbReference type="Proteomes" id="UP000290482"/>
    </source>
</evidence>
<dbReference type="PANTHER" id="PTHR13504">
    <property type="entry name" value="FIDO DOMAIN-CONTAINING PROTEIN DDB_G0283145"/>
    <property type="match status" value="1"/>
</dbReference>
<dbReference type="RefSeq" id="WP_022935707.1">
    <property type="nucleotide sequence ID" value="NZ_LR214940.1"/>
</dbReference>
<sequence length="375" mass="43651">MKKELDLSFKYTDELVNYLLEIEKYKSSLEFLSLPTRSKQRIQFEAKIKQTHFSTSIEGNVLNIEQIKNVINNKTHQTRIKAEQEVLNYWEALSFLERSKKFKIKITKDFIFSLHNIIEAKSSRITKIDFRQSTLPGVLFAVYDSVTKSPEYIPPEAKDINILIDELITWINENQHLPSAIRAAIIHYAFVTIHPFEDGNGRSARALATYSLMLDDYDFKGFNSFEEYYSNNLNEYYQALQMDLSPLFYNGRNKPPHLEKWITYFCKIMALNAQNIYLSALEASTKDNSHNDLLNNLNKKDLILLRYCIENKKSIILIKDLVSVFGVTSRAISKWTKGWIDKDILVPNSGTKRITSYKLNKKYAKFKVSDLGFID</sequence>
<evidence type="ECO:0000259" key="4">
    <source>
        <dbReference type="PROSITE" id="PS51459"/>
    </source>
</evidence>
<feature type="site" description="Important for autoinhibition of adenylyltransferase activity" evidence="3">
    <location>
        <position position="58"/>
    </location>
</feature>
<evidence type="ECO:0000256" key="2">
    <source>
        <dbReference type="PIRSR" id="PIRSR640198-2"/>
    </source>
</evidence>
<dbReference type="KEGG" id="mob:NCTC10112_00519"/>
<dbReference type="EMBL" id="LR214940">
    <property type="protein sequence ID" value="VEU55932.1"/>
    <property type="molecule type" value="Genomic_DNA"/>
</dbReference>